<reference evidence="1 2" key="1">
    <citation type="submission" date="2019-05" db="EMBL/GenBank/DDBJ databases">
        <title>Emergence of the Ug99 lineage of the wheat stem rust pathogen through somatic hybridization.</title>
        <authorList>
            <person name="Li F."/>
            <person name="Upadhyaya N.M."/>
            <person name="Sperschneider J."/>
            <person name="Matny O."/>
            <person name="Nguyen-Phuc H."/>
            <person name="Mago R."/>
            <person name="Raley C."/>
            <person name="Miller M.E."/>
            <person name="Silverstein K.A.T."/>
            <person name="Henningsen E."/>
            <person name="Hirsch C.D."/>
            <person name="Visser B."/>
            <person name="Pretorius Z.A."/>
            <person name="Steffenson B.J."/>
            <person name="Schwessinger B."/>
            <person name="Dodds P.N."/>
            <person name="Figueroa M."/>
        </authorList>
    </citation>
    <scope>NUCLEOTIDE SEQUENCE [LARGE SCALE GENOMIC DNA]</scope>
    <source>
        <strain evidence="1 2">Ug99</strain>
    </source>
</reference>
<comment type="caution">
    <text evidence="1">The sequence shown here is derived from an EMBL/GenBank/DDBJ whole genome shotgun (WGS) entry which is preliminary data.</text>
</comment>
<proteinExistence type="predicted"/>
<organism evidence="1 2">
    <name type="scientific">Puccinia graminis f. sp. tritici</name>
    <dbReference type="NCBI Taxonomy" id="56615"/>
    <lineage>
        <taxon>Eukaryota</taxon>
        <taxon>Fungi</taxon>
        <taxon>Dikarya</taxon>
        <taxon>Basidiomycota</taxon>
        <taxon>Pucciniomycotina</taxon>
        <taxon>Pucciniomycetes</taxon>
        <taxon>Pucciniales</taxon>
        <taxon>Pucciniaceae</taxon>
        <taxon>Puccinia</taxon>
    </lineage>
</organism>
<dbReference type="Proteomes" id="UP000325313">
    <property type="component" value="Unassembled WGS sequence"/>
</dbReference>
<gene>
    <name evidence="1" type="ORF">PGTUg99_003603</name>
</gene>
<dbReference type="EMBL" id="VDEP01000337">
    <property type="protein sequence ID" value="KAA1102512.1"/>
    <property type="molecule type" value="Genomic_DNA"/>
</dbReference>
<evidence type="ECO:0000313" key="1">
    <source>
        <dbReference type="EMBL" id="KAA1102512.1"/>
    </source>
</evidence>
<accession>A0A5B0PP75</accession>
<sequence length="56" mass="6016">MTEGKDSLGLNDGQEKFMVFSCFQGGGGPVGQLENFGVRPPKTDQAGCMRPLIQKL</sequence>
<dbReference type="AlphaFoldDB" id="A0A5B0PP75"/>
<name>A0A5B0PP75_PUCGR</name>
<protein>
    <submittedName>
        <fullName evidence="1">Uncharacterized protein</fullName>
    </submittedName>
</protein>
<evidence type="ECO:0000313" key="2">
    <source>
        <dbReference type="Proteomes" id="UP000325313"/>
    </source>
</evidence>